<comment type="caution">
    <text evidence="2">The sequence shown here is derived from an EMBL/GenBank/DDBJ whole genome shotgun (WGS) entry which is preliminary data.</text>
</comment>
<feature type="non-terminal residue" evidence="2">
    <location>
        <position position="1"/>
    </location>
</feature>
<feature type="region of interest" description="Disordered" evidence="1">
    <location>
        <begin position="1"/>
        <end position="25"/>
    </location>
</feature>
<sequence>EGNRVKSIISGKEDNNSSQLNDRQK</sequence>
<dbReference type="EMBL" id="SNRY01009741">
    <property type="protein sequence ID" value="KAA6306660.1"/>
    <property type="molecule type" value="Genomic_DNA"/>
</dbReference>
<dbReference type="AlphaFoldDB" id="A0A5J4PCI2"/>
<gene>
    <name evidence="2" type="ORF">EZS27_041677</name>
</gene>
<evidence type="ECO:0000313" key="2">
    <source>
        <dbReference type="EMBL" id="KAA6306660.1"/>
    </source>
</evidence>
<name>A0A5J4PCI2_9ZZZZ</name>
<feature type="compositionally biased region" description="Polar residues" evidence="1">
    <location>
        <begin position="16"/>
        <end position="25"/>
    </location>
</feature>
<proteinExistence type="predicted"/>
<protein>
    <submittedName>
        <fullName evidence="2">Uncharacterized protein</fullName>
    </submittedName>
</protein>
<accession>A0A5J4PCI2</accession>
<reference evidence="2" key="1">
    <citation type="submission" date="2019-03" db="EMBL/GenBank/DDBJ databases">
        <title>Single cell metagenomics reveals metabolic interactions within the superorganism composed of flagellate Streblomastix strix and complex community of Bacteroidetes bacteria on its surface.</title>
        <authorList>
            <person name="Treitli S.C."/>
            <person name="Kolisko M."/>
            <person name="Husnik F."/>
            <person name="Keeling P."/>
            <person name="Hampl V."/>
        </authorList>
    </citation>
    <scope>NUCLEOTIDE SEQUENCE</scope>
    <source>
        <strain evidence="2">STM</strain>
    </source>
</reference>
<organism evidence="2">
    <name type="scientific">termite gut metagenome</name>
    <dbReference type="NCBI Taxonomy" id="433724"/>
    <lineage>
        <taxon>unclassified sequences</taxon>
        <taxon>metagenomes</taxon>
        <taxon>organismal metagenomes</taxon>
    </lineage>
</organism>
<evidence type="ECO:0000256" key="1">
    <source>
        <dbReference type="SAM" id="MobiDB-lite"/>
    </source>
</evidence>